<evidence type="ECO:0000256" key="2">
    <source>
        <dbReference type="SAM" id="SignalP"/>
    </source>
</evidence>
<feature type="region of interest" description="Disordered" evidence="1">
    <location>
        <begin position="1135"/>
        <end position="1164"/>
    </location>
</feature>
<feature type="compositionally biased region" description="Polar residues" evidence="1">
    <location>
        <begin position="1135"/>
        <end position="1150"/>
    </location>
</feature>
<feature type="region of interest" description="Disordered" evidence="1">
    <location>
        <begin position="1089"/>
        <end position="1118"/>
    </location>
</feature>
<keyword evidence="4" id="KW-1185">Reference proteome</keyword>
<proteinExistence type="predicted"/>
<dbReference type="GeneTree" id="ENSGT00940000173998"/>
<sequence>MACIGNGGCAVLLCLGLFVAARSFCNCTEPMSIQTKITSLVRTPKTRDTSTLIQGQREGDGSTGVHHGRLLIGRNSVPSGKSKGIKSLKNLLGVHSDYQSDMGWEQPQFFKGQGEDSSRPDRAAVQRLLQTEPKVECTGESMRLQVQDADSTPGSLLFVDRGSRLSPLPISKLPSSCGYTLRSSRRDLVLVAPYDGCFVTLEEDSYVLPLRWWGLPVRMSCPVIKQPSSNPPMVTCHAEGMVVKIEWAVAVNKIMVKLNGIWQSLMKVSSRCGFSVVVHPEGVVISARYAPCVEIKDGMFTMELAGEGEIKVSCPSLPPLHPAKSPNQQIETPFLYTHSPHLVPSTHVPHHMPKLPPHPAIPMDPVHSQHPEKLTPTHAPKNISHPPQQPQEFYFPFHPNPFHPHPVKPGAPTMSVPSLITPAPPAMLEPTPERQIPLPLNPFPFYPWPAQTDDLHAGKEPAVQPQATKHPKGQEEPLYPYHFNVKPSNPDIHPGFPAQNPEVQPLPTTQPPVIQPPNNQIQQPCPHPFYSQEHETLPTQKPAKPFDSYPFYPLPWPPQKPAQSPVTQFGGHEHEFHPFKPQPPPASEAPQGQVQHPLYPLYPEPTKPETPEKPSPGAQVQHPLPPFPFYPQPPKQPASEAPDVPFNPNPFYPQSWPKGPSQKPVPPTQHSPNKIPCDQVQKPLHPLYPEAFKPEAPKNPTPGNLPAPGRQGQYAVYPFPFYTRPPKPPVSEAPLGQVHHPFYPYPVYPHPELEAHSTDKPASGAQSPNTEAPNSQAFQHFYPQPSQIPKSPELPIKKPDAEPPATNTPKGQVHQPSNQYYSYPQQPQNPQPLLSHGLNPQKPQPVTPANTQKLQEPANPQPSNSGLLPHPQPGTRYIPPIHCPQICPSGFSNCCPQIAFHQHHHHIVPAGFEGKGVLPVYPGLPFLPAFGYSSFGYGLESAPLPRKPAEPTKTSVGTSATSVLDDQHFDGHPAALPGELPVHPHLVPYDSQYLKWPYQAQDEKPPNYPQRLSSHHSDTPSKPPVAGGDPVKAWHDYEPYNIQPSKQQYGQLSSVMNNPTKPEPHMKPNVMPYIAQYLQQLQASVPQNKMTTKELQPHGKKSSDSTSPVHPQDQSESLNPSLIPYYMLQDSQVPFYNKSTGEPNSSSKRQLTLIDSKKSSKPEAQMHSYFEPNGYVLLQHGPSGRESSSFPDSLNDRSTFLEPKTIQDHSSKTQHPQDLKQPHGKPLYVKKMGKEMYYRSPGSHDHIPGLMGDKSTEGVPLYNSAPNGHLPASLPHEPFISPAHLRSKFPESSKDVWKPITPLGSNHRIPPRDRGHSSQNQGLAARQENGLSKEPLQREGGGSYTENK</sequence>
<feature type="compositionally biased region" description="Polar residues" evidence="1">
    <location>
        <begin position="1104"/>
        <end position="1118"/>
    </location>
</feature>
<evidence type="ECO:0000313" key="3">
    <source>
        <dbReference type="Ensembl" id="ENSMMDP00005028125.1"/>
    </source>
</evidence>
<feature type="compositionally biased region" description="Polar residues" evidence="1">
    <location>
        <begin position="764"/>
        <end position="789"/>
    </location>
</feature>
<feature type="region of interest" description="Disordered" evidence="1">
    <location>
        <begin position="48"/>
        <end position="67"/>
    </location>
</feature>
<feature type="compositionally biased region" description="Gly residues" evidence="1">
    <location>
        <begin position="1339"/>
        <end position="1348"/>
    </location>
</feature>
<dbReference type="Ensembl" id="ENSMMDT00005028797.1">
    <property type="protein sequence ID" value="ENSMMDP00005028125.1"/>
    <property type="gene ID" value="ENSMMDG00005013468.1"/>
</dbReference>
<feature type="compositionally biased region" description="Basic and acidic residues" evidence="1">
    <location>
        <begin position="1288"/>
        <end position="1297"/>
    </location>
</feature>
<feature type="region of interest" description="Disordered" evidence="1">
    <location>
        <begin position="1206"/>
        <end position="1226"/>
    </location>
</feature>
<feature type="compositionally biased region" description="Low complexity" evidence="1">
    <location>
        <begin position="815"/>
        <end position="832"/>
    </location>
</feature>
<feature type="compositionally biased region" description="Pro residues" evidence="1">
    <location>
        <begin position="623"/>
        <end position="636"/>
    </location>
</feature>
<reference evidence="3" key="1">
    <citation type="submission" date="2019-06" db="EMBL/GenBank/DDBJ databases">
        <authorList>
            <consortium name="Wellcome Sanger Institute Data Sharing"/>
        </authorList>
    </citation>
    <scope>NUCLEOTIDE SEQUENCE [LARGE SCALE GENOMIC DNA]</scope>
</reference>
<feature type="region of interest" description="Disordered" evidence="1">
    <location>
        <begin position="529"/>
        <end position="713"/>
    </location>
</feature>
<feature type="compositionally biased region" description="Polar residues" evidence="1">
    <location>
        <begin position="1185"/>
        <end position="1198"/>
    </location>
</feature>
<feature type="region of interest" description="Disordered" evidence="1">
    <location>
        <begin position="749"/>
        <end position="873"/>
    </location>
</feature>
<dbReference type="InParanoid" id="A0A667YCU5"/>
<name>A0A667YCU5_9TELE</name>
<feature type="region of interest" description="Disordered" evidence="1">
    <location>
        <begin position="1000"/>
        <end position="1036"/>
    </location>
</feature>
<dbReference type="GeneID" id="115375700"/>
<dbReference type="PRINTS" id="PR01217">
    <property type="entry name" value="PRICHEXTENSN"/>
</dbReference>
<feature type="chain" id="PRO_5025569972" evidence="2">
    <location>
        <begin position="24"/>
        <end position="1348"/>
    </location>
</feature>
<evidence type="ECO:0000313" key="4">
    <source>
        <dbReference type="Proteomes" id="UP000472263"/>
    </source>
</evidence>
<reference evidence="3" key="3">
    <citation type="submission" date="2025-09" db="UniProtKB">
        <authorList>
            <consortium name="Ensembl"/>
        </authorList>
    </citation>
    <scope>IDENTIFICATION</scope>
</reference>
<evidence type="ECO:0000256" key="1">
    <source>
        <dbReference type="SAM" id="MobiDB-lite"/>
    </source>
</evidence>
<accession>A0A667YCU5</accession>
<feature type="region of interest" description="Disordered" evidence="1">
    <location>
        <begin position="1286"/>
        <end position="1348"/>
    </location>
</feature>
<feature type="compositionally biased region" description="Basic and acidic residues" evidence="1">
    <location>
        <begin position="1091"/>
        <end position="1103"/>
    </location>
</feature>
<feature type="region of interest" description="Disordered" evidence="1">
    <location>
        <begin position="1179"/>
        <end position="1198"/>
    </location>
</feature>
<feature type="region of interest" description="Disordered" evidence="1">
    <location>
        <begin position="369"/>
        <end position="388"/>
    </location>
</feature>
<protein>
    <submittedName>
        <fullName evidence="3">Nascent polypeptide-associated complex subunit alpha, muscle-specific form-like</fullName>
    </submittedName>
</protein>
<reference evidence="3" key="2">
    <citation type="submission" date="2025-08" db="UniProtKB">
        <authorList>
            <consortium name="Ensembl"/>
        </authorList>
    </citation>
    <scope>IDENTIFICATION</scope>
</reference>
<gene>
    <name evidence="3" type="primary">LOC115375700</name>
</gene>
<feature type="signal peptide" evidence="2">
    <location>
        <begin position="1"/>
        <end position="23"/>
    </location>
</feature>
<organism evidence="3 4">
    <name type="scientific">Myripristis murdjan</name>
    <name type="common">pinecone soldierfish</name>
    <dbReference type="NCBI Taxonomy" id="586833"/>
    <lineage>
        <taxon>Eukaryota</taxon>
        <taxon>Metazoa</taxon>
        <taxon>Chordata</taxon>
        <taxon>Craniata</taxon>
        <taxon>Vertebrata</taxon>
        <taxon>Euteleostomi</taxon>
        <taxon>Actinopterygii</taxon>
        <taxon>Neopterygii</taxon>
        <taxon>Teleostei</taxon>
        <taxon>Neoteleostei</taxon>
        <taxon>Acanthomorphata</taxon>
        <taxon>Holocentriformes</taxon>
        <taxon>Holocentridae</taxon>
        <taxon>Myripristis</taxon>
    </lineage>
</organism>
<feature type="compositionally biased region" description="Basic and acidic residues" evidence="1">
    <location>
        <begin position="1206"/>
        <end position="1221"/>
    </location>
</feature>
<dbReference type="Proteomes" id="UP000472263">
    <property type="component" value="Chromosome 17"/>
</dbReference>
<keyword evidence="2" id="KW-0732">Signal</keyword>
<dbReference type="RefSeq" id="XP_029931057.1">
    <property type="nucleotide sequence ID" value="XM_030075197.1"/>
</dbReference>